<accession>A0A160VJH9</accession>
<evidence type="ECO:0000256" key="2">
    <source>
        <dbReference type="ARBA" id="ARBA00006434"/>
    </source>
</evidence>
<evidence type="ECO:0000256" key="5">
    <source>
        <dbReference type="ARBA" id="ARBA00022692"/>
    </source>
</evidence>
<evidence type="ECO:0000256" key="8">
    <source>
        <dbReference type="ARBA" id="ARBA00023053"/>
    </source>
</evidence>
<dbReference type="AlphaFoldDB" id="A0A160VJH9"/>
<keyword evidence="5 13" id="KW-0812">Transmembrane</keyword>
<dbReference type="InterPro" id="IPR050277">
    <property type="entry name" value="Sodium:Solute_Symporter"/>
</dbReference>
<dbReference type="Gene3D" id="1.20.1730.10">
    <property type="entry name" value="Sodium/glucose cotransporter"/>
    <property type="match status" value="1"/>
</dbReference>
<keyword evidence="3" id="KW-0813">Transport</keyword>
<evidence type="ECO:0000256" key="7">
    <source>
        <dbReference type="ARBA" id="ARBA00022989"/>
    </source>
</evidence>
<sequence length="491" mass="53108">MIDPKLIILAIYFSILLGIGFFASKRITNISDYYVGGKKLGYWIAALSARSTGESGWLLIGVTGMGALIGVSAFWIVVGEVLGVFISWQFMAKKFKRLTDEYNSITIPDFLVSHFRSSTNTIRIIAAAALSIIVVIYVSAQIDVTGKTFESFLGFNYYTGIILGFGIVVLYIFSGGFLAVAWSDFFQGSLMFVGLLMLPIVAYFSLSSDSSLISGMYALDPALLNIWGPGGFSLLNFVTVVGLVSIGIGFMGSPQVYVRFMAIESENEIEKGKWVAIIYTLLSDTGAVMIGILGRYILTKTGQDPEAVLGIAGENVLAMLLNEVMPMFIIGVYIAAVLSAIMSTVDSLLVVASSAVSRDFYQQIVRPDIDEDSLMGLSKKVTLILAFLALVVALLVSILSPDRTVFWFIIFGWSGIAATFCPVIILSLFWDGYTENGAIASMITGFLCVPIFKFIIPAIDGVGIYFDKLDVMLPSVLLAVIAGVATSKVIK</sequence>
<dbReference type="InterPro" id="IPR011851">
    <property type="entry name" value="Na/Pro_symporter"/>
</dbReference>
<feature type="transmembrane region" description="Helical" evidence="13">
    <location>
        <begin position="66"/>
        <end position="88"/>
    </location>
</feature>
<feature type="transmembrane region" description="Helical" evidence="13">
    <location>
        <begin position="6"/>
        <end position="28"/>
    </location>
</feature>
<feature type="transmembrane region" description="Helical" evidence="13">
    <location>
        <begin position="327"/>
        <end position="352"/>
    </location>
</feature>
<dbReference type="GO" id="GO:0005298">
    <property type="term" value="F:proline:sodium symporter activity"/>
    <property type="evidence" value="ECO:0007669"/>
    <property type="project" value="InterPro"/>
</dbReference>
<evidence type="ECO:0000256" key="4">
    <source>
        <dbReference type="ARBA" id="ARBA00022475"/>
    </source>
</evidence>
<feature type="transmembrane region" description="Helical" evidence="13">
    <location>
        <begin position="381"/>
        <end position="399"/>
    </location>
</feature>
<dbReference type="InterPro" id="IPR038377">
    <property type="entry name" value="Na/Glc_symporter_sf"/>
</dbReference>
<organism evidence="14">
    <name type="scientific">hydrothermal vent metagenome</name>
    <dbReference type="NCBI Taxonomy" id="652676"/>
    <lineage>
        <taxon>unclassified sequences</taxon>
        <taxon>metagenomes</taxon>
        <taxon>ecological metagenomes</taxon>
    </lineage>
</organism>
<evidence type="ECO:0000256" key="12">
    <source>
        <dbReference type="ARBA" id="ARBA00033708"/>
    </source>
</evidence>
<evidence type="ECO:0000256" key="11">
    <source>
        <dbReference type="ARBA" id="ARBA00023201"/>
    </source>
</evidence>
<keyword evidence="4" id="KW-1003">Cell membrane</keyword>
<dbReference type="GO" id="GO:0015824">
    <property type="term" value="P:proline transport"/>
    <property type="evidence" value="ECO:0007669"/>
    <property type="project" value="InterPro"/>
</dbReference>
<keyword evidence="9" id="KW-0406">Ion transport</keyword>
<feature type="transmembrane region" description="Helical" evidence="13">
    <location>
        <begin position="437"/>
        <end position="459"/>
    </location>
</feature>
<dbReference type="CDD" id="cd11475">
    <property type="entry name" value="SLC5sbd_PutP"/>
    <property type="match status" value="1"/>
</dbReference>
<evidence type="ECO:0000256" key="13">
    <source>
        <dbReference type="SAM" id="Phobius"/>
    </source>
</evidence>
<keyword evidence="10 13" id="KW-0472">Membrane</keyword>
<evidence type="ECO:0000313" key="14">
    <source>
        <dbReference type="EMBL" id="CUV09414.1"/>
    </source>
</evidence>
<dbReference type="NCBIfam" id="TIGR00813">
    <property type="entry name" value="sss"/>
    <property type="match status" value="1"/>
</dbReference>
<feature type="transmembrane region" description="Helical" evidence="13">
    <location>
        <begin position="274"/>
        <end position="298"/>
    </location>
</feature>
<evidence type="ECO:0000256" key="6">
    <source>
        <dbReference type="ARBA" id="ARBA00022847"/>
    </source>
</evidence>
<feature type="transmembrane region" description="Helical" evidence="13">
    <location>
        <begin position="121"/>
        <end position="140"/>
    </location>
</feature>
<gene>
    <name evidence="14" type="ORF">MGWOODY_Mmi536</name>
</gene>
<keyword evidence="6" id="KW-0769">Symport</keyword>
<dbReference type="InterPro" id="IPR001734">
    <property type="entry name" value="Na/solute_symporter"/>
</dbReference>
<keyword evidence="8" id="KW-0915">Sodium</keyword>
<evidence type="ECO:0000256" key="10">
    <source>
        <dbReference type="ARBA" id="ARBA00023136"/>
    </source>
</evidence>
<dbReference type="GO" id="GO:0031402">
    <property type="term" value="F:sodium ion binding"/>
    <property type="evidence" value="ECO:0007669"/>
    <property type="project" value="InterPro"/>
</dbReference>
<comment type="similarity">
    <text evidence="2">Belongs to the sodium:solute symporter (SSF) (TC 2.A.21) family.</text>
</comment>
<dbReference type="PANTHER" id="PTHR48086:SF3">
    <property type="entry name" value="SODIUM_PROLINE SYMPORTER"/>
    <property type="match status" value="1"/>
</dbReference>
<evidence type="ECO:0000256" key="1">
    <source>
        <dbReference type="ARBA" id="ARBA00004651"/>
    </source>
</evidence>
<proteinExistence type="inferred from homology"/>
<dbReference type="GO" id="GO:0005886">
    <property type="term" value="C:plasma membrane"/>
    <property type="evidence" value="ECO:0007669"/>
    <property type="project" value="UniProtKB-SubCell"/>
</dbReference>
<dbReference type="Pfam" id="PF00474">
    <property type="entry name" value="SSF"/>
    <property type="match status" value="1"/>
</dbReference>
<comment type="catalytic activity">
    <reaction evidence="12">
        <text>L-proline(in) + Na(+)(in) = L-proline(out) + Na(+)(out)</text>
        <dbReference type="Rhea" id="RHEA:28967"/>
        <dbReference type="ChEBI" id="CHEBI:29101"/>
        <dbReference type="ChEBI" id="CHEBI:60039"/>
    </reaction>
</comment>
<keyword evidence="7 13" id="KW-1133">Transmembrane helix</keyword>
<feature type="transmembrane region" description="Helical" evidence="13">
    <location>
        <begin position="405"/>
        <end position="430"/>
    </location>
</feature>
<feature type="transmembrane region" description="Helical" evidence="13">
    <location>
        <begin position="189"/>
        <end position="206"/>
    </location>
</feature>
<evidence type="ECO:0000256" key="3">
    <source>
        <dbReference type="ARBA" id="ARBA00022448"/>
    </source>
</evidence>
<keyword evidence="11" id="KW-0739">Sodium transport</keyword>
<name>A0A160VJH9_9ZZZZ</name>
<dbReference type="PROSITE" id="PS50283">
    <property type="entry name" value="NA_SOLUT_SYMP_3"/>
    <property type="match status" value="1"/>
</dbReference>
<feature type="transmembrane region" description="Helical" evidence="13">
    <location>
        <begin position="471"/>
        <end position="490"/>
    </location>
</feature>
<dbReference type="EMBL" id="FAXC01000241">
    <property type="protein sequence ID" value="CUV09414.1"/>
    <property type="molecule type" value="Genomic_DNA"/>
</dbReference>
<comment type="subcellular location">
    <subcellularLocation>
        <location evidence="1">Cell membrane</location>
        <topology evidence="1">Multi-pass membrane protein</topology>
    </subcellularLocation>
</comment>
<evidence type="ECO:0000256" key="9">
    <source>
        <dbReference type="ARBA" id="ARBA00023065"/>
    </source>
</evidence>
<protein>
    <submittedName>
        <fullName evidence="14">Proline/sodium symporter PutP (TC 2.A.21.2.1) @ Propionate/sodium symporter</fullName>
    </submittedName>
</protein>
<feature type="transmembrane region" description="Helical" evidence="13">
    <location>
        <begin position="226"/>
        <end position="253"/>
    </location>
</feature>
<feature type="transmembrane region" description="Helical" evidence="13">
    <location>
        <begin position="160"/>
        <end position="182"/>
    </location>
</feature>
<dbReference type="PANTHER" id="PTHR48086">
    <property type="entry name" value="SODIUM/PROLINE SYMPORTER-RELATED"/>
    <property type="match status" value="1"/>
</dbReference>
<reference evidence="14" key="1">
    <citation type="submission" date="2015-10" db="EMBL/GenBank/DDBJ databases">
        <authorList>
            <person name="Gilbert D.G."/>
        </authorList>
    </citation>
    <scope>NUCLEOTIDE SEQUENCE</scope>
</reference>